<name>A0A9D4V289_ADICA</name>
<evidence type="ECO:0000313" key="3">
    <source>
        <dbReference type="EMBL" id="KAI5078066.1"/>
    </source>
</evidence>
<feature type="region of interest" description="Disordered" evidence="1">
    <location>
        <begin position="31"/>
        <end position="111"/>
    </location>
</feature>
<comment type="caution">
    <text evidence="3">The sequence shown here is derived from an EMBL/GenBank/DDBJ whole genome shotgun (WGS) entry which is preliminary data.</text>
</comment>
<feature type="chain" id="PRO_5038735907" evidence="2">
    <location>
        <begin position="27"/>
        <end position="111"/>
    </location>
</feature>
<accession>A0A9D4V289</accession>
<dbReference type="EMBL" id="JABFUD020000007">
    <property type="protein sequence ID" value="KAI5078066.1"/>
    <property type="molecule type" value="Genomic_DNA"/>
</dbReference>
<organism evidence="3 4">
    <name type="scientific">Adiantum capillus-veneris</name>
    <name type="common">Maidenhair fern</name>
    <dbReference type="NCBI Taxonomy" id="13818"/>
    <lineage>
        <taxon>Eukaryota</taxon>
        <taxon>Viridiplantae</taxon>
        <taxon>Streptophyta</taxon>
        <taxon>Embryophyta</taxon>
        <taxon>Tracheophyta</taxon>
        <taxon>Polypodiopsida</taxon>
        <taxon>Polypodiidae</taxon>
        <taxon>Polypodiales</taxon>
        <taxon>Pteridineae</taxon>
        <taxon>Pteridaceae</taxon>
        <taxon>Vittarioideae</taxon>
        <taxon>Adiantum</taxon>
    </lineage>
</organism>
<keyword evidence="4" id="KW-1185">Reference proteome</keyword>
<feature type="compositionally biased region" description="Gly residues" evidence="1">
    <location>
        <begin position="32"/>
        <end position="44"/>
    </location>
</feature>
<evidence type="ECO:0000313" key="4">
    <source>
        <dbReference type="Proteomes" id="UP000886520"/>
    </source>
</evidence>
<feature type="compositionally biased region" description="Gly residues" evidence="1">
    <location>
        <begin position="102"/>
        <end position="111"/>
    </location>
</feature>
<feature type="signal peptide" evidence="2">
    <location>
        <begin position="1"/>
        <end position="26"/>
    </location>
</feature>
<proteinExistence type="predicted"/>
<keyword evidence="2" id="KW-0732">Signal</keyword>
<dbReference type="AlphaFoldDB" id="A0A9D4V289"/>
<evidence type="ECO:0000256" key="2">
    <source>
        <dbReference type="SAM" id="SignalP"/>
    </source>
</evidence>
<dbReference type="Proteomes" id="UP000886520">
    <property type="component" value="Chromosome 7"/>
</dbReference>
<evidence type="ECO:0000256" key="1">
    <source>
        <dbReference type="SAM" id="MobiDB-lite"/>
    </source>
</evidence>
<reference evidence="3" key="1">
    <citation type="submission" date="2021-01" db="EMBL/GenBank/DDBJ databases">
        <title>Adiantum capillus-veneris genome.</title>
        <authorList>
            <person name="Fang Y."/>
            <person name="Liao Q."/>
        </authorList>
    </citation>
    <scope>NUCLEOTIDE SEQUENCE</scope>
    <source>
        <strain evidence="3">H3</strain>
        <tissue evidence="3">Leaf</tissue>
    </source>
</reference>
<feature type="compositionally biased region" description="Basic and acidic residues" evidence="1">
    <location>
        <begin position="66"/>
        <end position="83"/>
    </location>
</feature>
<gene>
    <name evidence="3" type="ORF">GOP47_0007890</name>
</gene>
<sequence length="111" mass="10950">MASSMFGNKGLAVLLLAMLLAMGVASLANAGGEKGNYGRKGSGGFEHHDGKGSYGGKGSGSYGYKGHGDQGKGHMKGGYDHAGHGGHGKGHMKGGYDHAGHGGHGGHGPHA</sequence>
<protein>
    <submittedName>
        <fullName evidence="3">Uncharacterized protein</fullName>
    </submittedName>
</protein>
<feature type="compositionally biased region" description="Gly residues" evidence="1">
    <location>
        <begin position="52"/>
        <end position="65"/>
    </location>
</feature>